<dbReference type="PROSITE" id="PS51732">
    <property type="entry name" value="ASN_GLN_ASE_3"/>
    <property type="match status" value="1"/>
</dbReference>
<dbReference type="GO" id="GO:0004067">
    <property type="term" value="F:asparaginase activity"/>
    <property type="evidence" value="ECO:0007669"/>
    <property type="project" value="UniProtKB-UniRule"/>
</dbReference>
<dbReference type="SMART" id="SM00870">
    <property type="entry name" value="Asparaginase"/>
    <property type="match status" value="1"/>
</dbReference>
<reference evidence="2 3" key="1">
    <citation type="submission" date="2017-09" db="EMBL/GenBank/DDBJ databases">
        <title>Depth-based differentiation of microbial function through sediment-hosted aquifers and enrichment of novel symbionts in the deep terrestrial subsurface.</title>
        <authorList>
            <person name="Probst A.J."/>
            <person name="Ladd B."/>
            <person name="Jarett J.K."/>
            <person name="Geller-Mcgrath D.E."/>
            <person name="Sieber C.M."/>
            <person name="Emerson J.B."/>
            <person name="Anantharaman K."/>
            <person name="Thomas B.C."/>
            <person name="Malmstrom R."/>
            <person name="Stieglmeier M."/>
            <person name="Klingl A."/>
            <person name="Woyke T."/>
            <person name="Ryan C.M."/>
            <person name="Banfield J.F."/>
        </authorList>
    </citation>
    <scope>NUCLEOTIDE SEQUENCE [LARGE SCALE GENOMIC DNA]</scope>
    <source>
        <strain evidence="2">CG11_big_fil_rev_8_21_14_0_20_36_20</strain>
    </source>
</reference>
<dbReference type="PIRSF" id="PIRSF001220">
    <property type="entry name" value="L-ASNase_gatD"/>
    <property type="match status" value="1"/>
</dbReference>
<organism evidence="2 3">
    <name type="scientific">Candidatus Komeilibacteria bacterium CG11_big_fil_rev_8_21_14_0_20_36_20</name>
    <dbReference type="NCBI Taxonomy" id="1974477"/>
    <lineage>
        <taxon>Bacteria</taxon>
        <taxon>Candidatus Komeiliibacteriota</taxon>
    </lineage>
</organism>
<protein>
    <recommendedName>
        <fullName evidence="1">L-asparaginase N-terminal domain-containing protein</fullName>
    </recommendedName>
</protein>
<dbReference type="PANTHER" id="PTHR11707:SF28">
    <property type="entry name" value="60 KDA LYSOPHOSPHOLIPASE"/>
    <property type="match status" value="1"/>
</dbReference>
<dbReference type="Gene3D" id="3.40.50.1170">
    <property type="entry name" value="L-asparaginase, N-terminal domain"/>
    <property type="match status" value="1"/>
</dbReference>
<dbReference type="PIRSF" id="PIRSF500176">
    <property type="entry name" value="L_ASNase"/>
    <property type="match status" value="1"/>
</dbReference>
<dbReference type="EMBL" id="PCWQ01000006">
    <property type="protein sequence ID" value="PIR07201.1"/>
    <property type="molecule type" value="Genomic_DNA"/>
</dbReference>
<dbReference type="Gene3D" id="3.40.50.40">
    <property type="match status" value="1"/>
</dbReference>
<dbReference type="InterPro" id="IPR036152">
    <property type="entry name" value="Asp/glu_Ase-like_sf"/>
</dbReference>
<dbReference type="PANTHER" id="PTHR11707">
    <property type="entry name" value="L-ASPARAGINASE"/>
    <property type="match status" value="1"/>
</dbReference>
<dbReference type="InterPro" id="IPR006034">
    <property type="entry name" value="Asparaginase/glutaminase-like"/>
</dbReference>
<sequence length="328" mass="36448">MAKKKKKIFLLLAGGTCLTDKEGRIFSVQSAQDIGHWLKQMPELEILSNLQPLFISGEDELVTAAVWEKMVQAITDNFMEADGFVIVSKIDNLLYTGAALSFLLQNFQKTVILTSSQISGTSFVDKKAVIEELRNKQGGLGLRANIINALQIADRPLPSPAIMFGQRLISAIKALPDQQNQLNLLASADGNYWGKVDFGVNLKSGLYFSPHQPDIYKKIKADIFILEDWPGTPWMLTKDNLVKYHGLFIKASPYQPLEKTKQGQIAKWKLPTVIYNRQSVRPIKGAVAISGCTPYVALTKTMWALANAGELADFTSIMQRNLIGEFNN</sequence>
<comment type="caution">
    <text evidence="2">The sequence shown here is derived from an EMBL/GenBank/DDBJ whole genome shotgun (WGS) entry which is preliminary data.</text>
</comment>
<dbReference type="SUPFAM" id="SSF53774">
    <property type="entry name" value="Glutaminase/Asparaginase"/>
    <property type="match status" value="1"/>
</dbReference>
<dbReference type="InterPro" id="IPR027474">
    <property type="entry name" value="L-asparaginase_N"/>
</dbReference>
<dbReference type="InterPro" id="IPR027473">
    <property type="entry name" value="L-asparaginase_C"/>
</dbReference>
<accession>A0A2H0NE84</accession>
<gene>
    <name evidence="2" type="ORF">COV55_00465</name>
</gene>
<name>A0A2H0NE84_9BACT</name>
<evidence type="ECO:0000313" key="2">
    <source>
        <dbReference type="EMBL" id="PIR07201.1"/>
    </source>
</evidence>
<evidence type="ECO:0000313" key="3">
    <source>
        <dbReference type="Proteomes" id="UP000230564"/>
    </source>
</evidence>
<feature type="domain" description="L-asparaginase N-terminal" evidence="1">
    <location>
        <begin position="7"/>
        <end position="120"/>
    </location>
</feature>
<evidence type="ECO:0000259" key="1">
    <source>
        <dbReference type="Pfam" id="PF00710"/>
    </source>
</evidence>
<dbReference type="Proteomes" id="UP000230564">
    <property type="component" value="Unassembled WGS sequence"/>
</dbReference>
<dbReference type="Pfam" id="PF00710">
    <property type="entry name" value="Asparaginase"/>
    <property type="match status" value="1"/>
</dbReference>
<dbReference type="InterPro" id="IPR037152">
    <property type="entry name" value="L-asparaginase_N_sf"/>
</dbReference>
<dbReference type="AlphaFoldDB" id="A0A2H0NE84"/>
<proteinExistence type="predicted"/>